<feature type="transmembrane region" description="Helical" evidence="1">
    <location>
        <begin position="157"/>
        <end position="179"/>
    </location>
</feature>
<gene>
    <name evidence="2" type="primary">integrin beta 5 subunit</name>
</gene>
<feature type="transmembrane region" description="Helical" evidence="1">
    <location>
        <begin position="28"/>
        <end position="51"/>
    </location>
</feature>
<dbReference type="EMBL" id="S58644">
    <property type="protein sequence ID" value="AAB26278.2"/>
    <property type="molecule type" value="mRNA"/>
</dbReference>
<dbReference type="GO" id="GO:0007229">
    <property type="term" value="P:integrin-mediated signaling pathway"/>
    <property type="evidence" value="ECO:0007669"/>
    <property type="project" value="UniProtKB-KW"/>
</dbReference>
<protein>
    <submittedName>
        <fullName evidence="2">Integrin beta 5 subunit</fullName>
    </submittedName>
</protein>
<evidence type="ECO:0000313" key="2">
    <source>
        <dbReference type="EMBL" id="AAB26278.2"/>
    </source>
</evidence>
<keyword evidence="2" id="KW-0401">Integrin</keyword>
<reference evidence="2" key="1">
    <citation type="journal article" date="1993" name="J. Bone Miner. Res.">
        <title>Expression of alpha v and beta 3 integrin subunits in rat osteoclasts in situ.</title>
        <authorList>
            <person name="Shinar D.M."/>
            <person name="Schmidt A."/>
            <person name="Halperin D."/>
            <person name="Rodan G.A."/>
            <person name="Weinreb M."/>
        </authorList>
    </citation>
    <scope>NUCLEOTIDE SEQUENCE</scope>
</reference>
<organism evidence="2">
    <name type="scientific">Rattus sp</name>
    <dbReference type="NCBI Taxonomy" id="10118"/>
    <lineage>
        <taxon>Eukaryota</taxon>
        <taxon>Metazoa</taxon>
        <taxon>Chordata</taxon>
        <taxon>Craniata</taxon>
        <taxon>Vertebrata</taxon>
        <taxon>Euteleostomi</taxon>
        <taxon>Mammalia</taxon>
        <taxon>Eutheria</taxon>
        <taxon>Euarchontoglires</taxon>
        <taxon>Glires</taxon>
        <taxon>Rodentia</taxon>
        <taxon>Myomorpha</taxon>
        <taxon>Muroidea</taxon>
        <taxon>Muridae</taxon>
        <taxon>Murinae</taxon>
        <taxon>Rattus</taxon>
    </lineage>
</organism>
<feature type="transmembrane region" description="Helical" evidence="1">
    <location>
        <begin position="63"/>
        <end position="96"/>
    </location>
</feature>
<keyword evidence="1" id="KW-0472">Membrane</keyword>
<sequence>LFLCLVLGRPLLWPWRVSLRCLLVPRRFLWGLLFLLFCLLLVLGLGWAVLLRPWPLRLWAVPVLCAWCLWGVVCVVPFLPCCLLLLVCLCGLLAASPGVSCLPVLPPPVLCCGVLVGCLLRLCRPGCCALLLLFCFGLRFVVLLLCSALWFVFLVRPLGACVWLCPLCLVLPAGCGWLLPPGWFGSPGFLVSSRLLPRPL</sequence>
<feature type="non-terminal residue" evidence="2">
    <location>
        <position position="200"/>
    </location>
</feature>
<dbReference type="AlphaFoldDB" id="Q64657"/>
<feature type="transmembrane region" description="Helical" evidence="1">
    <location>
        <begin position="102"/>
        <end position="122"/>
    </location>
</feature>
<evidence type="ECO:0000256" key="1">
    <source>
        <dbReference type="SAM" id="Phobius"/>
    </source>
</evidence>
<name>Q64657_9MURI</name>
<keyword evidence="1" id="KW-0812">Transmembrane</keyword>
<feature type="non-terminal residue" evidence="2">
    <location>
        <position position="1"/>
    </location>
</feature>
<feature type="transmembrane region" description="Helical" evidence="1">
    <location>
        <begin position="129"/>
        <end position="151"/>
    </location>
</feature>
<accession>Q64657</accession>
<proteinExistence type="evidence at transcript level"/>
<keyword evidence="1" id="KW-1133">Transmembrane helix</keyword>